<evidence type="ECO:0000313" key="4">
    <source>
        <dbReference type="Proteomes" id="UP000632289"/>
    </source>
</evidence>
<accession>A0A927ICL8</accession>
<dbReference type="InterPro" id="IPR000792">
    <property type="entry name" value="Tscrpt_reg_LuxR_C"/>
</dbReference>
<evidence type="ECO:0000313" key="3">
    <source>
        <dbReference type="EMBL" id="MBD3932025.1"/>
    </source>
</evidence>
<dbReference type="InterPro" id="IPR016032">
    <property type="entry name" value="Sig_transdc_resp-reg_C-effctor"/>
</dbReference>
<dbReference type="SMART" id="SM00421">
    <property type="entry name" value="HTH_LUXR"/>
    <property type="match status" value="1"/>
</dbReference>
<dbReference type="Proteomes" id="UP000632289">
    <property type="component" value="Unassembled WGS sequence"/>
</dbReference>
<dbReference type="RefSeq" id="WP_191209326.1">
    <property type="nucleotide sequence ID" value="NZ_BAABKL010000050.1"/>
</dbReference>
<keyword evidence="1" id="KW-0175">Coiled coil</keyword>
<evidence type="ECO:0000259" key="2">
    <source>
        <dbReference type="SMART" id="SM00421"/>
    </source>
</evidence>
<dbReference type="Gene3D" id="1.10.10.10">
    <property type="entry name" value="Winged helix-like DNA-binding domain superfamily/Winged helix DNA-binding domain"/>
    <property type="match status" value="1"/>
</dbReference>
<comment type="caution">
    <text evidence="3">The sequence shown here is derived from an EMBL/GenBank/DDBJ whole genome shotgun (WGS) entry which is preliminary data.</text>
</comment>
<dbReference type="Pfam" id="PF00196">
    <property type="entry name" value="GerE"/>
    <property type="match status" value="1"/>
</dbReference>
<feature type="coiled-coil region" evidence="1">
    <location>
        <begin position="80"/>
        <end position="107"/>
    </location>
</feature>
<dbReference type="InterPro" id="IPR036388">
    <property type="entry name" value="WH-like_DNA-bd_sf"/>
</dbReference>
<protein>
    <recommendedName>
        <fullName evidence="2">HTH luxR-type domain-containing protein</fullName>
    </recommendedName>
</protein>
<name>A0A927ICL8_9ACTN</name>
<sequence>MTSEDARSLPPVLSPAAIRLYRHVVQHTVLSLEEAARMAAEDGTTAGETVDTLLRLGLLRTVGRHRIAAVDPAAASTAVLHAHEERLAEQRRRIATLRDQLHLLDAVHREHGELDAPSQERLTSTRAVREVLAQLATTCAKEVLAAQPGGPRPAAVLAEAVDRDLDLLGRGVQLRSLYQHSARFDSATVRHATRLTAHGAEIRTLSAGLTRFLVFDRETVVLPLPDAPEGALVLRDAALSSFAADLFEVLWAQGRPMGRCQDKAPEDVGEQPKQAILRLLAQGSDDRGVARTLGISVRTCQRHVSEIMSRLGARSRLELGYLLAERDLLDR</sequence>
<feature type="domain" description="HTH luxR-type" evidence="2">
    <location>
        <begin position="274"/>
        <end position="323"/>
    </location>
</feature>
<dbReference type="GO" id="GO:0003677">
    <property type="term" value="F:DNA binding"/>
    <property type="evidence" value="ECO:0007669"/>
    <property type="project" value="InterPro"/>
</dbReference>
<reference evidence="3" key="1">
    <citation type="submission" date="2020-09" db="EMBL/GenBank/DDBJ databases">
        <title>Secondary metabolite and genome analysis of marine Streptomyces chumphonensis KK1-2T.</title>
        <authorList>
            <person name="Phongsopitanun W."/>
            <person name="Kanchanasin P."/>
            <person name="Pittayakhajonwut P."/>
            <person name="Suwanborirux K."/>
            <person name="Tanasupawat S."/>
        </authorList>
    </citation>
    <scope>NUCLEOTIDE SEQUENCE</scope>
    <source>
        <strain evidence="3">KK1-2</strain>
    </source>
</reference>
<dbReference type="InterPro" id="IPR051797">
    <property type="entry name" value="TrmB-like"/>
</dbReference>
<dbReference type="SUPFAM" id="SSF46894">
    <property type="entry name" value="C-terminal effector domain of the bipartite response regulators"/>
    <property type="match status" value="1"/>
</dbReference>
<dbReference type="AlphaFoldDB" id="A0A927ICL8"/>
<dbReference type="EMBL" id="JACXYU010000004">
    <property type="protein sequence ID" value="MBD3932025.1"/>
    <property type="molecule type" value="Genomic_DNA"/>
</dbReference>
<proteinExistence type="predicted"/>
<organism evidence="3 4">
    <name type="scientific">Streptomyces chumphonensis</name>
    <dbReference type="NCBI Taxonomy" id="1214925"/>
    <lineage>
        <taxon>Bacteria</taxon>
        <taxon>Bacillati</taxon>
        <taxon>Actinomycetota</taxon>
        <taxon>Actinomycetes</taxon>
        <taxon>Kitasatosporales</taxon>
        <taxon>Streptomycetaceae</taxon>
        <taxon>Streptomyces</taxon>
    </lineage>
</organism>
<dbReference type="PANTHER" id="PTHR34293">
    <property type="entry name" value="HTH-TYPE TRANSCRIPTIONAL REGULATOR TRMBL2"/>
    <property type="match status" value="1"/>
</dbReference>
<dbReference type="GO" id="GO:0006355">
    <property type="term" value="P:regulation of DNA-templated transcription"/>
    <property type="evidence" value="ECO:0007669"/>
    <property type="project" value="InterPro"/>
</dbReference>
<gene>
    <name evidence="3" type="ORF">IF129_10710</name>
</gene>
<dbReference type="PANTHER" id="PTHR34293:SF1">
    <property type="entry name" value="HTH-TYPE TRANSCRIPTIONAL REGULATOR TRMBL2"/>
    <property type="match status" value="1"/>
</dbReference>
<keyword evidence="4" id="KW-1185">Reference proteome</keyword>
<evidence type="ECO:0000256" key="1">
    <source>
        <dbReference type="SAM" id="Coils"/>
    </source>
</evidence>